<name>A0ACB9F774_CICIN</name>
<protein>
    <submittedName>
        <fullName evidence="1">Uncharacterized protein</fullName>
    </submittedName>
</protein>
<sequence>MFSSTSVESQFKNSAMNTAQVNFRITGDHSTAAINSSSSSFLDCKRPKLLMRLEEYEEHKELKDIISIVQDDDDCSIESCELDRKTLAFLIRSEIERFSCNEGDEDRKDDLSNYSRYNKKGKAVNRDEEENHRSGSSIDTDGVVNNVVGMQIKVRMAGQSGEDGGS</sequence>
<proteinExistence type="predicted"/>
<keyword evidence="2" id="KW-1185">Reference proteome</keyword>
<accession>A0ACB9F774</accession>
<evidence type="ECO:0000313" key="1">
    <source>
        <dbReference type="EMBL" id="KAI3766965.1"/>
    </source>
</evidence>
<evidence type="ECO:0000313" key="2">
    <source>
        <dbReference type="Proteomes" id="UP001055811"/>
    </source>
</evidence>
<reference evidence="1 2" key="2">
    <citation type="journal article" date="2022" name="Mol. Ecol. Resour.">
        <title>The genomes of chicory, endive, great burdock and yacon provide insights into Asteraceae paleo-polyploidization history and plant inulin production.</title>
        <authorList>
            <person name="Fan W."/>
            <person name="Wang S."/>
            <person name="Wang H."/>
            <person name="Wang A."/>
            <person name="Jiang F."/>
            <person name="Liu H."/>
            <person name="Zhao H."/>
            <person name="Xu D."/>
            <person name="Zhang Y."/>
        </authorList>
    </citation>
    <scope>NUCLEOTIDE SEQUENCE [LARGE SCALE GENOMIC DNA]</scope>
    <source>
        <strain evidence="2">cv. Punajuju</strain>
        <tissue evidence="1">Leaves</tissue>
    </source>
</reference>
<organism evidence="1 2">
    <name type="scientific">Cichorium intybus</name>
    <name type="common">Chicory</name>
    <dbReference type="NCBI Taxonomy" id="13427"/>
    <lineage>
        <taxon>Eukaryota</taxon>
        <taxon>Viridiplantae</taxon>
        <taxon>Streptophyta</taxon>
        <taxon>Embryophyta</taxon>
        <taxon>Tracheophyta</taxon>
        <taxon>Spermatophyta</taxon>
        <taxon>Magnoliopsida</taxon>
        <taxon>eudicotyledons</taxon>
        <taxon>Gunneridae</taxon>
        <taxon>Pentapetalae</taxon>
        <taxon>asterids</taxon>
        <taxon>campanulids</taxon>
        <taxon>Asterales</taxon>
        <taxon>Asteraceae</taxon>
        <taxon>Cichorioideae</taxon>
        <taxon>Cichorieae</taxon>
        <taxon>Cichoriinae</taxon>
        <taxon>Cichorium</taxon>
    </lineage>
</organism>
<gene>
    <name evidence="1" type="ORF">L2E82_17046</name>
</gene>
<comment type="caution">
    <text evidence="1">The sequence shown here is derived from an EMBL/GenBank/DDBJ whole genome shotgun (WGS) entry which is preliminary data.</text>
</comment>
<dbReference type="EMBL" id="CM042011">
    <property type="protein sequence ID" value="KAI3766965.1"/>
    <property type="molecule type" value="Genomic_DNA"/>
</dbReference>
<reference evidence="2" key="1">
    <citation type="journal article" date="2022" name="Mol. Ecol. Resour.">
        <title>The genomes of chicory, endive, great burdock and yacon provide insights into Asteraceae palaeo-polyploidization history and plant inulin production.</title>
        <authorList>
            <person name="Fan W."/>
            <person name="Wang S."/>
            <person name="Wang H."/>
            <person name="Wang A."/>
            <person name="Jiang F."/>
            <person name="Liu H."/>
            <person name="Zhao H."/>
            <person name="Xu D."/>
            <person name="Zhang Y."/>
        </authorList>
    </citation>
    <scope>NUCLEOTIDE SEQUENCE [LARGE SCALE GENOMIC DNA]</scope>
    <source>
        <strain evidence="2">cv. Punajuju</strain>
    </source>
</reference>
<dbReference type="Proteomes" id="UP001055811">
    <property type="component" value="Linkage Group LG03"/>
</dbReference>